<dbReference type="RefSeq" id="WP_157567713.1">
    <property type="nucleotide sequence ID" value="NZ_WPIK01000011.1"/>
</dbReference>
<keyword evidence="1 2" id="KW-0443">Lipid metabolism</keyword>
<evidence type="ECO:0000259" key="3">
    <source>
        <dbReference type="PROSITE" id="PS51635"/>
    </source>
</evidence>
<dbReference type="CDD" id="cd07199">
    <property type="entry name" value="Pat17_PNPLA8_PNPLA9_like"/>
    <property type="match status" value="1"/>
</dbReference>
<feature type="active site" description="Nucleophile" evidence="2">
    <location>
        <position position="63"/>
    </location>
</feature>
<reference evidence="4 5" key="1">
    <citation type="submission" date="2019-12" db="EMBL/GenBank/DDBJ databases">
        <title>Mucilaginibacter sp. HMF7410 genome sequencing and assembly.</title>
        <authorList>
            <person name="Kang H."/>
            <person name="Cha I."/>
            <person name="Kim H."/>
            <person name="Joh K."/>
        </authorList>
    </citation>
    <scope>NUCLEOTIDE SEQUENCE [LARGE SCALE GENOMIC DNA]</scope>
    <source>
        <strain evidence="4 5">HMF7410</strain>
    </source>
</reference>
<feature type="domain" description="PNPLA" evidence="3">
    <location>
        <begin position="25"/>
        <end position="207"/>
    </location>
</feature>
<dbReference type="AlphaFoldDB" id="A0A7K1SYR2"/>
<dbReference type="EMBL" id="WPIK01000011">
    <property type="protein sequence ID" value="MVN22452.1"/>
    <property type="molecule type" value="Genomic_DNA"/>
</dbReference>
<evidence type="ECO:0000256" key="2">
    <source>
        <dbReference type="PROSITE-ProRule" id="PRU01161"/>
    </source>
</evidence>
<evidence type="ECO:0000313" key="5">
    <source>
        <dbReference type="Proteomes" id="UP000462014"/>
    </source>
</evidence>
<feature type="short sequence motif" description="GXGXXG" evidence="2">
    <location>
        <begin position="29"/>
        <end position="34"/>
    </location>
</feature>
<keyword evidence="5" id="KW-1185">Reference proteome</keyword>
<feature type="short sequence motif" description="DGA/G" evidence="2">
    <location>
        <begin position="193"/>
        <end position="195"/>
    </location>
</feature>
<comment type="caution">
    <text evidence="4">The sequence shown here is derived from an EMBL/GenBank/DDBJ whole genome shotgun (WGS) entry which is preliminary data.</text>
</comment>
<evidence type="ECO:0000313" key="4">
    <source>
        <dbReference type="EMBL" id="MVN22452.1"/>
    </source>
</evidence>
<dbReference type="Pfam" id="PF01734">
    <property type="entry name" value="Patatin"/>
    <property type="match status" value="1"/>
</dbReference>
<dbReference type="InterPro" id="IPR016035">
    <property type="entry name" value="Acyl_Trfase/lysoPLipase"/>
</dbReference>
<dbReference type="GO" id="GO:0016042">
    <property type="term" value="P:lipid catabolic process"/>
    <property type="evidence" value="ECO:0007669"/>
    <property type="project" value="UniProtKB-UniRule"/>
</dbReference>
<sequence>MKTLTPAQQKAYQNLNIDTSHRVILSLDGGGVRGILTLQLLKKIEEIAGIPCYQFCDMVAGTSTGAIIAGLIAFGKTAAEIEQLYIQFVTKVFIRKSLLANRFINPPAYDKKNYREALKSVLGDITLEQTNRKTGVDMMITAKDVTDNEETFFNCFEVNGEIKNVFKDALLRTVMEATMSAPTYFSPLERFIDGGTTTYNNPSLAALLEAICYSGKGKYQADKITMFSLGTGTKVLSVTPDQAASPTGPDAYFWLNYVMDESGQDASSMQTDVFRSPLLQLNYRRFQISLNCEAMQLLPDNDISGIHAVNANRISGLTKEDLNGISMDDVSKFDLLKAIGQAMTDYIMKENKFTKDLNNTPTHRDELVTAFYGVKKIQPLISQAGWVNGLPS</sequence>
<feature type="active site" description="Proton acceptor" evidence="2">
    <location>
        <position position="193"/>
    </location>
</feature>
<evidence type="ECO:0000256" key="1">
    <source>
        <dbReference type="ARBA" id="ARBA00023098"/>
    </source>
</evidence>
<dbReference type="InterPro" id="IPR002641">
    <property type="entry name" value="PNPLA_dom"/>
</dbReference>
<dbReference type="GO" id="GO:0016787">
    <property type="term" value="F:hydrolase activity"/>
    <property type="evidence" value="ECO:0007669"/>
    <property type="project" value="UniProtKB-UniRule"/>
</dbReference>
<dbReference type="InterPro" id="IPR047156">
    <property type="entry name" value="Teg/CotR/CapV-like"/>
</dbReference>
<dbReference type="Proteomes" id="UP000462014">
    <property type="component" value="Unassembled WGS sequence"/>
</dbReference>
<dbReference type="PANTHER" id="PTHR24138">
    <property type="entry name" value="INTRACELLLAR PHOSPHOLIPASE A FAMILY"/>
    <property type="match status" value="1"/>
</dbReference>
<name>A0A7K1SYR2_9SPHI</name>
<feature type="short sequence motif" description="GXSXG" evidence="2">
    <location>
        <begin position="61"/>
        <end position="65"/>
    </location>
</feature>
<dbReference type="PROSITE" id="PS51635">
    <property type="entry name" value="PNPLA"/>
    <property type="match status" value="1"/>
</dbReference>
<gene>
    <name evidence="4" type="ORF">GO621_13010</name>
</gene>
<dbReference type="PANTHER" id="PTHR24138:SF10">
    <property type="entry name" value="PHOSPHOLIPASE A2"/>
    <property type="match status" value="1"/>
</dbReference>
<keyword evidence="2" id="KW-0442">Lipid degradation</keyword>
<protein>
    <recommendedName>
        <fullName evidence="3">PNPLA domain-containing protein</fullName>
    </recommendedName>
</protein>
<proteinExistence type="predicted"/>
<organism evidence="4 5">
    <name type="scientific">Mucilaginibacter arboris</name>
    <dbReference type="NCBI Taxonomy" id="2682090"/>
    <lineage>
        <taxon>Bacteria</taxon>
        <taxon>Pseudomonadati</taxon>
        <taxon>Bacteroidota</taxon>
        <taxon>Sphingobacteriia</taxon>
        <taxon>Sphingobacteriales</taxon>
        <taxon>Sphingobacteriaceae</taxon>
        <taxon>Mucilaginibacter</taxon>
    </lineage>
</organism>
<accession>A0A7K1SYR2</accession>
<dbReference type="Gene3D" id="3.40.1090.10">
    <property type="entry name" value="Cytosolic phospholipase A2 catalytic domain"/>
    <property type="match status" value="1"/>
</dbReference>
<dbReference type="SUPFAM" id="SSF52151">
    <property type="entry name" value="FabD/lysophospholipase-like"/>
    <property type="match status" value="1"/>
</dbReference>
<keyword evidence="2" id="KW-0378">Hydrolase</keyword>